<feature type="region of interest" description="Disordered" evidence="1">
    <location>
        <begin position="49"/>
        <end position="68"/>
    </location>
</feature>
<dbReference type="OrthoDB" id="3552116at2759"/>
<dbReference type="EMBL" id="QKRW01000027">
    <property type="protein sequence ID" value="RAL62055.1"/>
    <property type="molecule type" value="Genomic_DNA"/>
</dbReference>
<feature type="region of interest" description="Disordered" evidence="1">
    <location>
        <begin position="181"/>
        <end position="216"/>
    </location>
</feature>
<evidence type="ECO:0000256" key="1">
    <source>
        <dbReference type="SAM" id="MobiDB-lite"/>
    </source>
</evidence>
<protein>
    <submittedName>
        <fullName evidence="2">Uncharacterized protein</fullName>
    </submittedName>
</protein>
<gene>
    <name evidence="2" type="ORF">DID88_002542</name>
</gene>
<feature type="region of interest" description="Disordered" evidence="1">
    <location>
        <begin position="486"/>
        <end position="512"/>
    </location>
</feature>
<feature type="region of interest" description="Disordered" evidence="1">
    <location>
        <begin position="682"/>
        <end position="782"/>
    </location>
</feature>
<feature type="compositionally biased region" description="Basic and acidic residues" evidence="1">
    <location>
        <begin position="638"/>
        <end position="647"/>
    </location>
</feature>
<feature type="region of interest" description="Disordered" evidence="1">
    <location>
        <begin position="234"/>
        <end position="271"/>
    </location>
</feature>
<feature type="compositionally biased region" description="Basic and acidic residues" evidence="1">
    <location>
        <begin position="191"/>
        <end position="208"/>
    </location>
</feature>
<feature type="region of interest" description="Disordered" evidence="1">
    <location>
        <begin position="300"/>
        <end position="337"/>
    </location>
</feature>
<dbReference type="AlphaFoldDB" id="A0A395IP21"/>
<comment type="caution">
    <text evidence="2">The sequence shown here is derived from an EMBL/GenBank/DDBJ whole genome shotgun (WGS) entry which is preliminary data.</text>
</comment>
<name>A0A395IP21_9HELO</name>
<dbReference type="Proteomes" id="UP000249056">
    <property type="component" value="Unassembled WGS sequence"/>
</dbReference>
<feature type="compositionally biased region" description="Acidic residues" evidence="1">
    <location>
        <begin position="242"/>
        <end position="259"/>
    </location>
</feature>
<proteinExistence type="predicted"/>
<feature type="region of interest" description="Disordered" evidence="1">
    <location>
        <begin position="1"/>
        <end position="33"/>
    </location>
</feature>
<evidence type="ECO:0000313" key="3">
    <source>
        <dbReference type="Proteomes" id="UP000249056"/>
    </source>
</evidence>
<evidence type="ECO:0000313" key="2">
    <source>
        <dbReference type="EMBL" id="RAL62055.1"/>
    </source>
</evidence>
<feature type="compositionally biased region" description="Basic residues" evidence="1">
    <location>
        <begin position="601"/>
        <end position="615"/>
    </location>
</feature>
<feature type="region of interest" description="Disordered" evidence="1">
    <location>
        <begin position="573"/>
        <end position="648"/>
    </location>
</feature>
<reference evidence="2 3" key="1">
    <citation type="submission" date="2018-06" db="EMBL/GenBank/DDBJ databases">
        <title>Genome Sequence of the Brown Rot Fungal Pathogen Monilinia fructigena.</title>
        <authorList>
            <person name="Landi L."/>
            <person name="De Miccolis Angelini R.M."/>
            <person name="Pollastro S."/>
            <person name="Abate D."/>
            <person name="Faretra F."/>
            <person name="Romanazzi G."/>
        </authorList>
    </citation>
    <scope>NUCLEOTIDE SEQUENCE [LARGE SCALE GENOMIC DNA]</scope>
    <source>
        <strain evidence="2 3">Mfrg269</strain>
    </source>
</reference>
<accession>A0A395IP21</accession>
<feature type="compositionally biased region" description="Basic residues" evidence="1">
    <location>
        <begin position="716"/>
        <end position="726"/>
    </location>
</feature>
<feature type="compositionally biased region" description="Polar residues" evidence="1">
    <location>
        <begin position="746"/>
        <end position="761"/>
    </location>
</feature>
<keyword evidence="3" id="KW-1185">Reference proteome</keyword>
<feature type="compositionally biased region" description="Basic and acidic residues" evidence="1">
    <location>
        <begin position="697"/>
        <end position="710"/>
    </location>
</feature>
<organism evidence="2 3">
    <name type="scientific">Monilinia fructigena</name>
    <dbReference type="NCBI Taxonomy" id="38457"/>
    <lineage>
        <taxon>Eukaryota</taxon>
        <taxon>Fungi</taxon>
        <taxon>Dikarya</taxon>
        <taxon>Ascomycota</taxon>
        <taxon>Pezizomycotina</taxon>
        <taxon>Leotiomycetes</taxon>
        <taxon>Helotiales</taxon>
        <taxon>Sclerotiniaceae</taxon>
        <taxon>Monilinia</taxon>
    </lineage>
</organism>
<sequence>MPETSRSGIAEPSDTRSSQPPPTTSPLAPKIISSISQKKIIPATFSKRMTRTQTAAAAPSKGFSEEDRAKYMAQSNPVTFMIPRPLNKGPRLPRPIVHNLGVEVAKPARPETEPKPLPLSWHRRHSELRAIEIAAKEVTERAAEEAMPSFVVGIADEAEEEMGDSGSSFLLEEINDVEEEMNEDDLLFVSQEKENGKNSGESPKENIKDSSSFDPLDVSTTSLLRVRFVKKMDKGKGKAVDSDTEDLSTEESDTEEPAEVPDINSRTGSLPHISDDYNGIGEPTWASSSTDFSWLPFITPGTENGPDEPTVLSGRKTKRSPVPVPMNPLARSLKKMPPGQDAIDEGLHDRTPVVVGTPQPEALTLVFKTGNEDSARPGVMLHLSTVTYKYEKFEVDWNCAKFVKGLNKWRNQILLRLLGHKSEPRWKWTHGEMEVLCNIIEFHLKLSETEGSWVKIDWELIAATYNDQFEGVTQKAGELYAQVSHKSENGNQSISKPGKAILADRDAPVRSSDGVRNQMLHFTDPRATNLVQAAKGQNKTAGIVSSSPGSSSNIEPAWSANVSLKRMDIVHGSGTARSTLKRHIESNEDGDEDDKNERPTNKKTKFITSARRRGGILRNEYNPNFSYADDSPPSGDAPGRRFNDDSPFRIAMDDEGEATRGIQAMANANRLLNPGGIEANLAIDPVPDQKPPINRKIPRESGENGDESKEGNSSPRKVKMGKRLPRNSRAPSNNQRGDHQLPNAPSRASTAKMTPLASVSNLKKRSRDESQAEGNDEQEVRF</sequence>